<keyword evidence="3" id="KW-1185">Reference proteome</keyword>
<accession>A0A4C1VS40</accession>
<evidence type="ECO:0000313" key="2">
    <source>
        <dbReference type="EMBL" id="GBP41491.1"/>
    </source>
</evidence>
<protein>
    <submittedName>
        <fullName evidence="2">Uncharacterized protein</fullName>
    </submittedName>
</protein>
<gene>
    <name evidence="2" type="ORF">EVAR_24410_1</name>
</gene>
<comment type="caution">
    <text evidence="2">The sequence shown here is derived from an EMBL/GenBank/DDBJ whole genome shotgun (WGS) entry which is preliminary data.</text>
</comment>
<dbReference type="AlphaFoldDB" id="A0A4C1VS40"/>
<dbReference type="EMBL" id="BGZK01000400">
    <property type="protein sequence ID" value="GBP41491.1"/>
    <property type="molecule type" value="Genomic_DNA"/>
</dbReference>
<feature type="region of interest" description="Disordered" evidence="1">
    <location>
        <begin position="48"/>
        <end position="76"/>
    </location>
</feature>
<reference evidence="2 3" key="1">
    <citation type="journal article" date="2019" name="Commun. Biol.">
        <title>The bagworm genome reveals a unique fibroin gene that provides high tensile strength.</title>
        <authorList>
            <person name="Kono N."/>
            <person name="Nakamura H."/>
            <person name="Ohtoshi R."/>
            <person name="Tomita M."/>
            <person name="Numata K."/>
            <person name="Arakawa K."/>
        </authorList>
    </citation>
    <scope>NUCLEOTIDE SEQUENCE [LARGE SCALE GENOMIC DNA]</scope>
</reference>
<name>A0A4C1VS40_EUMVA</name>
<proteinExistence type="predicted"/>
<evidence type="ECO:0000256" key="1">
    <source>
        <dbReference type="SAM" id="MobiDB-lite"/>
    </source>
</evidence>
<sequence length="121" mass="13446">MSSAVPVTLIYLSVAGRRQFVRCAGLFFSNKLKPATAPSLSKLFSTYKREEADSGPECRADRRDTRRPPGQSARVLGPFDCSDSERRIILHRFSVGLVTAAHGQWAYLLMTPMLVCLSKIL</sequence>
<dbReference type="Proteomes" id="UP000299102">
    <property type="component" value="Unassembled WGS sequence"/>
</dbReference>
<feature type="compositionally biased region" description="Basic and acidic residues" evidence="1">
    <location>
        <begin position="48"/>
        <end position="67"/>
    </location>
</feature>
<organism evidence="2 3">
    <name type="scientific">Eumeta variegata</name>
    <name type="common">Bagworm moth</name>
    <name type="synonym">Eumeta japonica</name>
    <dbReference type="NCBI Taxonomy" id="151549"/>
    <lineage>
        <taxon>Eukaryota</taxon>
        <taxon>Metazoa</taxon>
        <taxon>Ecdysozoa</taxon>
        <taxon>Arthropoda</taxon>
        <taxon>Hexapoda</taxon>
        <taxon>Insecta</taxon>
        <taxon>Pterygota</taxon>
        <taxon>Neoptera</taxon>
        <taxon>Endopterygota</taxon>
        <taxon>Lepidoptera</taxon>
        <taxon>Glossata</taxon>
        <taxon>Ditrysia</taxon>
        <taxon>Tineoidea</taxon>
        <taxon>Psychidae</taxon>
        <taxon>Oiketicinae</taxon>
        <taxon>Eumeta</taxon>
    </lineage>
</organism>
<evidence type="ECO:0000313" key="3">
    <source>
        <dbReference type="Proteomes" id="UP000299102"/>
    </source>
</evidence>